<keyword evidence="1" id="KW-0812">Transmembrane</keyword>
<gene>
    <name evidence="2" type="ORF">ANCCAN_14050</name>
</gene>
<evidence type="ECO:0000313" key="3">
    <source>
        <dbReference type="Proteomes" id="UP000252519"/>
    </source>
</evidence>
<keyword evidence="3" id="KW-1185">Reference proteome</keyword>
<evidence type="ECO:0000313" key="2">
    <source>
        <dbReference type="EMBL" id="RCN40017.1"/>
    </source>
</evidence>
<dbReference type="Pfam" id="PF10321">
    <property type="entry name" value="7TM_GPCR_Srt"/>
    <property type="match status" value="1"/>
</dbReference>
<feature type="transmembrane region" description="Helical" evidence="1">
    <location>
        <begin position="15"/>
        <end position="38"/>
    </location>
</feature>
<dbReference type="Proteomes" id="UP000252519">
    <property type="component" value="Unassembled WGS sequence"/>
</dbReference>
<dbReference type="AlphaFoldDB" id="A0A368GB78"/>
<keyword evidence="1" id="KW-0472">Membrane</keyword>
<reference evidence="2 3" key="1">
    <citation type="submission" date="2014-10" db="EMBL/GenBank/DDBJ databases">
        <title>Draft genome of the hookworm Ancylostoma caninum.</title>
        <authorList>
            <person name="Mitreva M."/>
        </authorList>
    </citation>
    <scope>NUCLEOTIDE SEQUENCE [LARGE SCALE GENOMIC DNA]</scope>
    <source>
        <strain evidence="2 3">Baltimore</strain>
    </source>
</reference>
<feature type="transmembrane region" description="Helical" evidence="1">
    <location>
        <begin position="85"/>
        <end position="106"/>
    </location>
</feature>
<sequence>MSDSITTDDRSYEMFGGLMMASSIVFILLYIPVLSVFIGVEFRKIIAYRLLFAVGISDCVQLLVHASTGTAVLLQFDLPYAINKILGALLFSCYCCNMTMYIILSLNHLVFTVFTRWADFACSPTAVVVRFLSSYNFHMRCLEGLCYQ</sequence>
<comment type="caution">
    <text evidence="2">The sequence shown here is derived from an EMBL/GenBank/DDBJ whole genome shotgun (WGS) entry which is preliminary data.</text>
</comment>
<organism evidence="2 3">
    <name type="scientific">Ancylostoma caninum</name>
    <name type="common">Dog hookworm</name>
    <dbReference type="NCBI Taxonomy" id="29170"/>
    <lineage>
        <taxon>Eukaryota</taxon>
        <taxon>Metazoa</taxon>
        <taxon>Ecdysozoa</taxon>
        <taxon>Nematoda</taxon>
        <taxon>Chromadorea</taxon>
        <taxon>Rhabditida</taxon>
        <taxon>Rhabditina</taxon>
        <taxon>Rhabditomorpha</taxon>
        <taxon>Strongyloidea</taxon>
        <taxon>Ancylostomatidae</taxon>
        <taxon>Ancylostomatinae</taxon>
        <taxon>Ancylostoma</taxon>
    </lineage>
</organism>
<feature type="transmembrane region" description="Helical" evidence="1">
    <location>
        <begin position="50"/>
        <end position="73"/>
    </location>
</feature>
<evidence type="ECO:0000256" key="1">
    <source>
        <dbReference type="SAM" id="Phobius"/>
    </source>
</evidence>
<accession>A0A368GB78</accession>
<dbReference type="OrthoDB" id="10518907at2759"/>
<proteinExistence type="predicted"/>
<dbReference type="InterPro" id="IPR019425">
    <property type="entry name" value="7TM_GPCR_serpentine_rcpt_Srt"/>
</dbReference>
<keyword evidence="1" id="KW-1133">Transmembrane helix</keyword>
<dbReference type="EMBL" id="JOJR01000307">
    <property type="protein sequence ID" value="RCN40017.1"/>
    <property type="molecule type" value="Genomic_DNA"/>
</dbReference>
<name>A0A368GB78_ANCCA</name>
<protein>
    <recommendedName>
        <fullName evidence="4">7TM GPCR serpentine receptor class x (Srx) domain-containing protein</fullName>
    </recommendedName>
</protein>
<evidence type="ECO:0008006" key="4">
    <source>
        <dbReference type="Google" id="ProtNLM"/>
    </source>
</evidence>